<gene>
    <name evidence="9" type="ordered locus">NRI_0163</name>
</gene>
<evidence type="ECO:0000256" key="4">
    <source>
        <dbReference type="ARBA" id="ARBA00022695"/>
    </source>
</evidence>
<dbReference type="NCBIfam" id="NF004226">
    <property type="entry name" value="PRK05673.1"/>
    <property type="match status" value="1"/>
</dbReference>
<sequence>MRAVTKPRKIVDLARAAGMPAVALTDIDTMAGALEFAEYAKASGIQPIIGVDLSISHNRVDSRLLLIAKNEEGYRNMIKLSGIVSLRRVALNEVFTYSKGLILLLGEFFIDAINSYSIDAETLVSDLKQVFDKDLFIEIQRLGNQSAEEKLIQLGYKHNIPFVATNDVLFPDTDFREAHDVLTCIGSLTYVNDINRIHYSPESYFKSTEEMVALFADLKEALHNTVLIARRCSFMPEVRSPILPKFECEMDESDELRRLSYAGLQRRMGADVPQNYLDRLEYELGIIIDMNYAGYFLIVADFICWSKANGIVVGPGRGSGVGSIVAWCLGITGLDPLKFALFFERFLNPVRVSMPDFDVDFCQEKRHLVIEYVRKKYGHVAQIMTFGTLQPRAALRDVGRVLQLPYGRVDRICKMIPNNPANPISLQEAINLDKDLQKESENDESIAKLLDLALKLEGTLRHASTHAAGIVISDTPIDDYLPIYHDKESDIPVTQYSMKYVEKAGLIKFDFLGLKTLTVINQACSLVRLKNPNFDIDSIPLDDKRTYDLLSAGNAIGVFQLDNAYMCETLKRLHPDCFEDIIALISLNRPGPMANIPTYIARKHRKEAVKYPHPLLESSLKETFGVVIYQEQVMEMVRLLAGYTLAEADILRRVMGKKIRAEMSEQAEKFVEGAKRNGIDTERAREIFEMIEKFAGYGFNKSHAAAYALISYQTAFLKANFPLEFTTAALNLELHHTDKLAILIQDAKNCGITILPPDINKSKIFFSIEDNAIRYSLAALKNVGEAAASAIQKRSPFKTIAELQRCLDGKMVHRKAVESLIKSGALDVLSPERSGLYSCLKDLVGKEDDGAQMTLFEIAATKPEKTVKPWNFFERTQCEFDAFGFFLYDHPLFPYRKFLKLSPNQIAGVITELRIRSRGDRKFAVMHVSTVNDIYTVVFYESDVIDSRRELFVVGVKVVLTLLKSDNGYVCSNLAELHEFIFADYNGRFAILVNRKEQVTALKDVLRRGGKYEVTLVVRNDSQYTRIVLGHDFDLAVDKLALIEGVEILKYRACWSGTLN</sequence>
<dbReference type="EC" id="2.7.7.7" evidence="1"/>
<dbReference type="NCBIfam" id="TIGR00594">
    <property type="entry name" value="polc"/>
    <property type="match status" value="1"/>
</dbReference>
<dbReference type="InterPro" id="IPR004805">
    <property type="entry name" value="DnaE2/DnaE/PolC"/>
</dbReference>
<organism evidence="9 10">
    <name type="scientific">Neorickettsia risticii (strain Illinois)</name>
    <dbReference type="NCBI Taxonomy" id="434131"/>
    <lineage>
        <taxon>Bacteria</taxon>
        <taxon>Pseudomonadati</taxon>
        <taxon>Pseudomonadota</taxon>
        <taxon>Alphaproteobacteria</taxon>
        <taxon>Rickettsiales</taxon>
        <taxon>Anaplasmataceae</taxon>
        <taxon>Neorickettsia</taxon>
    </lineage>
</organism>
<keyword evidence="5" id="KW-0235">DNA replication</keyword>
<dbReference type="GO" id="GO:0006260">
    <property type="term" value="P:DNA replication"/>
    <property type="evidence" value="ECO:0007669"/>
    <property type="project" value="UniProtKB-KW"/>
</dbReference>
<dbReference type="Pfam" id="PF14579">
    <property type="entry name" value="HHH_6"/>
    <property type="match status" value="1"/>
</dbReference>
<dbReference type="GO" id="GO:0003887">
    <property type="term" value="F:DNA-directed DNA polymerase activity"/>
    <property type="evidence" value="ECO:0007669"/>
    <property type="project" value="UniProtKB-KW"/>
</dbReference>
<dbReference type="eggNOG" id="COG0587">
    <property type="taxonomic scope" value="Bacteria"/>
</dbReference>
<protein>
    <recommendedName>
        <fullName evidence="2">DNA polymerase III subunit alpha</fullName>
        <ecNumber evidence="1">2.7.7.7</ecNumber>
    </recommendedName>
</protein>
<accession>C6V441</accession>
<dbReference type="PANTHER" id="PTHR32294:SF0">
    <property type="entry name" value="DNA POLYMERASE III SUBUNIT ALPHA"/>
    <property type="match status" value="1"/>
</dbReference>
<dbReference type="InterPro" id="IPR003141">
    <property type="entry name" value="Pol/His_phosphatase_N"/>
</dbReference>
<keyword evidence="10" id="KW-1185">Reference proteome</keyword>
<reference evidence="9 10" key="1">
    <citation type="journal article" date="2009" name="Nucleic Acids Res.">
        <title>Analysis of complete genome sequence of Neorickettsia risticii: causative agent of Potomac horse fever.</title>
        <authorList>
            <person name="Lin M."/>
            <person name="Zhang C."/>
            <person name="Gibson K."/>
            <person name="Rikihisa Y."/>
        </authorList>
    </citation>
    <scope>NUCLEOTIDE SEQUENCE [LARGE SCALE GENOMIC DNA]</scope>
    <source>
        <strain evidence="9 10">Illinois</strain>
    </source>
</reference>
<evidence type="ECO:0000256" key="5">
    <source>
        <dbReference type="ARBA" id="ARBA00022705"/>
    </source>
</evidence>
<dbReference type="GO" id="GO:0008408">
    <property type="term" value="F:3'-5' exonuclease activity"/>
    <property type="evidence" value="ECO:0007669"/>
    <property type="project" value="InterPro"/>
</dbReference>
<dbReference type="STRING" id="434131.NRI_0163"/>
<dbReference type="Gene3D" id="1.10.10.1600">
    <property type="entry name" value="Bacterial DNA polymerase III alpha subunit, thumb domain"/>
    <property type="match status" value="1"/>
</dbReference>
<proteinExistence type="predicted"/>
<evidence type="ECO:0000256" key="6">
    <source>
        <dbReference type="ARBA" id="ARBA00022932"/>
    </source>
</evidence>
<evidence type="ECO:0000256" key="7">
    <source>
        <dbReference type="ARBA" id="ARBA00049244"/>
    </source>
</evidence>
<dbReference type="PANTHER" id="PTHR32294">
    <property type="entry name" value="DNA POLYMERASE III SUBUNIT ALPHA"/>
    <property type="match status" value="1"/>
</dbReference>
<dbReference type="Pfam" id="PF07733">
    <property type="entry name" value="DNA_pol3_alpha"/>
    <property type="match status" value="1"/>
</dbReference>
<dbReference type="InterPro" id="IPR004013">
    <property type="entry name" value="PHP_dom"/>
</dbReference>
<keyword evidence="4 9" id="KW-0548">Nucleotidyltransferase</keyword>
<evidence type="ECO:0000313" key="10">
    <source>
        <dbReference type="Proteomes" id="UP000001627"/>
    </source>
</evidence>
<name>C6V441_NEORI</name>
<dbReference type="Pfam" id="PF02811">
    <property type="entry name" value="PHP"/>
    <property type="match status" value="1"/>
</dbReference>
<evidence type="ECO:0000313" key="9">
    <source>
        <dbReference type="EMBL" id="ACT69158.1"/>
    </source>
</evidence>
<evidence type="ECO:0000256" key="1">
    <source>
        <dbReference type="ARBA" id="ARBA00012417"/>
    </source>
</evidence>
<dbReference type="SMART" id="SM00481">
    <property type="entry name" value="POLIIIAc"/>
    <property type="match status" value="1"/>
</dbReference>
<evidence type="ECO:0000256" key="2">
    <source>
        <dbReference type="ARBA" id="ARBA00019114"/>
    </source>
</evidence>
<dbReference type="Proteomes" id="UP000001627">
    <property type="component" value="Chromosome"/>
</dbReference>
<dbReference type="InterPro" id="IPR016195">
    <property type="entry name" value="Pol/histidinol_Pase-like"/>
</dbReference>
<feature type="domain" description="Polymerase/histidinol phosphatase N-terminal" evidence="8">
    <location>
        <begin position="1"/>
        <end position="57"/>
    </location>
</feature>
<dbReference type="InterPro" id="IPR040982">
    <property type="entry name" value="DNA_pol3_finger"/>
</dbReference>
<dbReference type="AlphaFoldDB" id="C6V441"/>
<keyword evidence="3 9" id="KW-0808">Transferase</keyword>
<dbReference type="InterPro" id="IPR041931">
    <property type="entry name" value="DNA_pol3_alpha_thumb_dom"/>
</dbReference>
<dbReference type="Gene3D" id="3.20.20.140">
    <property type="entry name" value="Metal-dependent hydrolases"/>
    <property type="match status" value="1"/>
</dbReference>
<dbReference type="InterPro" id="IPR029460">
    <property type="entry name" value="DNAPol_HHH"/>
</dbReference>
<evidence type="ECO:0000259" key="8">
    <source>
        <dbReference type="SMART" id="SM00481"/>
    </source>
</evidence>
<dbReference type="Gene3D" id="1.10.150.870">
    <property type="match status" value="1"/>
</dbReference>
<evidence type="ECO:0000256" key="3">
    <source>
        <dbReference type="ARBA" id="ARBA00022679"/>
    </source>
</evidence>
<dbReference type="InterPro" id="IPR011708">
    <property type="entry name" value="DNA_pol3_alpha_NTPase_dom"/>
</dbReference>
<dbReference type="HOGENOM" id="CLU_001600_0_0_5"/>
<comment type="catalytic activity">
    <reaction evidence="7">
        <text>DNA(n) + a 2'-deoxyribonucleoside 5'-triphosphate = DNA(n+1) + diphosphate</text>
        <dbReference type="Rhea" id="RHEA:22508"/>
        <dbReference type="Rhea" id="RHEA-COMP:17339"/>
        <dbReference type="Rhea" id="RHEA-COMP:17340"/>
        <dbReference type="ChEBI" id="CHEBI:33019"/>
        <dbReference type="ChEBI" id="CHEBI:61560"/>
        <dbReference type="ChEBI" id="CHEBI:173112"/>
        <dbReference type="EC" id="2.7.7.7"/>
    </reaction>
</comment>
<dbReference type="KEGG" id="nri:NRI_0163"/>
<dbReference type="EMBL" id="CP001431">
    <property type="protein sequence ID" value="ACT69158.1"/>
    <property type="molecule type" value="Genomic_DNA"/>
</dbReference>
<dbReference type="Pfam" id="PF17657">
    <property type="entry name" value="DNA_pol3_finger"/>
    <property type="match status" value="1"/>
</dbReference>
<keyword evidence="6" id="KW-0239">DNA-directed DNA polymerase</keyword>
<dbReference type="SUPFAM" id="SSF89550">
    <property type="entry name" value="PHP domain-like"/>
    <property type="match status" value="1"/>
</dbReference>